<keyword evidence="2" id="KW-1185">Reference proteome</keyword>
<proteinExistence type="predicted"/>
<dbReference type="KEGG" id="mha:HF1_00660"/>
<gene>
    <name evidence="1" type="primary">rnr</name>
    <name evidence="1" type="ordered locus">HF1_00660</name>
</gene>
<dbReference type="AlphaFoldDB" id="E8ZKA8"/>
<sequence>MDKGSKNLDNKLLEDIKEAILHVLKNDPRAMPPAILMHKVFKQVKVKHPLVYIQQKDFMFALEELKRQYLVGKNDFNKYFIDYLDYEEKGIFGEGFIEVDPLTGNGYITVKKNYNEYKKSSHFVHKKNLNGAINGDYVKFVELSVSEKQFTKFSLIDVKVKEVLPKPVPSSSK</sequence>
<dbReference type="HOGENOM" id="CLU_1561254_0_0_14"/>
<organism evidence="1 2">
    <name type="scientific">Mycoplasma haemofelis (strain Langford 1)</name>
    <name type="common">Haemobartonella felis</name>
    <dbReference type="NCBI Taxonomy" id="941640"/>
    <lineage>
        <taxon>Bacteria</taxon>
        <taxon>Bacillati</taxon>
        <taxon>Mycoplasmatota</taxon>
        <taxon>Mollicutes</taxon>
        <taxon>Mycoplasmataceae</taxon>
        <taxon>Mycoplasma</taxon>
    </lineage>
</organism>
<name>E8ZKA8_MYCHL</name>
<dbReference type="OrthoDB" id="398130at2"/>
<dbReference type="EMBL" id="FR773153">
    <property type="protein sequence ID" value="CBY92074.1"/>
    <property type="molecule type" value="Genomic_DNA"/>
</dbReference>
<dbReference type="Proteomes" id="UP000008637">
    <property type="component" value="Chromosome"/>
</dbReference>
<evidence type="ECO:0000313" key="1">
    <source>
        <dbReference type="EMBL" id="CBY92074.1"/>
    </source>
</evidence>
<accession>E8ZKA8</accession>
<reference evidence="1 2" key="1">
    <citation type="journal article" date="2011" name="J. Bacteriol.">
        <title>Complete genome sequence of Mycoplasma haemofelis, a hemotropic mycoplasma.</title>
        <authorList>
            <person name="Barker E.N."/>
            <person name="Helps C.R."/>
            <person name="Peters I.R."/>
            <person name="Darby A.C."/>
            <person name="Radford A.D."/>
            <person name="Tasker S."/>
        </authorList>
    </citation>
    <scope>NUCLEOTIDE SEQUENCE [LARGE SCALE GENOMIC DNA]</scope>
    <source>
        <strain evidence="1 2">Langford 1</strain>
    </source>
</reference>
<evidence type="ECO:0000313" key="2">
    <source>
        <dbReference type="Proteomes" id="UP000008637"/>
    </source>
</evidence>
<protein>
    <submittedName>
        <fullName evidence="1">Ribonuclease R</fullName>
    </submittedName>
</protein>